<dbReference type="AlphaFoldDB" id="A0A3B0UV01"/>
<gene>
    <name evidence="2" type="ORF">MNBD_BACTEROID06-600</name>
</gene>
<dbReference type="PROSITE" id="PS50112">
    <property type="entry name" value="PAS"/>
    <property type="match status" value="1"/>
</dbReference>
<dbReference type="InterPro" id="IPR000014">
    <property type="entry name" value="PAS"/>
</dbReference>
<dbReference type="Gene3D" id="3.30.450.40">
    <property type="match status" value="1"/>
</dbReference>
<dbReference type="EMBL" id="UOES01000402">
    <property type="protein sequence ID" value="VAW28429.1"/>
    <property type="molecule type" value="Genomic_DNA"/>
</dbReference>
<dbReference type="InterPro" id="IPR035965">
    <property type="entry name" value="PAS-like_dom_sf"/>
</dbReference>
<dbReference type="Pfam" id="PF13426">
    <property type="entry name" value="PAS_9"/>
    <property type="match status" value="2"/>
</dbReference>
<dbReference type="InterPro" id="IPR029016">
    <property type="entry name" value="GAF-like_dom_sf"/>
</dbReference>
<feature type="domain" description="PAS" evidence="1">
    <location>
        <begin position="17"/>
        <end position="76"/>
    </location>
</feature>
<protein>
    <submittedName>
        <fullName evidence="2">Aerobic respiration control sensor protein ArcB</fullName>
        <ecNumber evidence="2">2.7.13.3</ecNumber>
    </submittedName>
</protein>
<evidence type="ECO:0000313" key="2">
    <source>
        <dbReference type="EMBL" id="VAW28429.1"/>
    </source>
</evidence>
<dbReference type="EC" id="2.7.13.3" evidence="2"/>
<dbReference type="InterPro" id="IPR003018">
    <property type="entry name" value="GAF"/>
</dbReference>
<dbReference type="NCBIfam" id="TIGR00229">
    <property type="entry name" value="sensory_box"/>
    <property type="match status" value="1"/>
</dbReference>
<dbReference type="SUPFAM" id="SSF55785">
    <property type="entry name" value="PYP-like sensor domain (PAS domain)"/>
    <property type="match status" value="2"/>
</dbReference>
<dbReference type="GO" id="GO:0004673">
    <property type="term" value="F:protein histidine kinase activity"/>
    <property type="evidence" value="ECO:0007669"/>
    <property type="project" value="UniProtKB-EC"/>
</dbReference>
<accession>A0A3B0UV01</accession>
<reference evidence="2" key="1">
    <citation type="submission" date="2018-06" db="EMBL/GenBank/DDBJ databases">
        <authorList>
            <person name="Zhirakovskaya E."/>
        </authorList>
    </citation>
    <scope>NUCLEOTIDE SEQUENCE</scope>
</reference>
<evidence type="ECO:0000259" key="1">
    <source>
        <dbReference type="PROSITE" id="PS50112"/>
    </source>
</evidence>
<dbReference type="SMART" id="SM00065">
    <property type="entry name" value="GAF"/>
    <property type="match status" value="1"/>
</dbReference>
<keyword evidence="2" id="KW-0808">Transferase</keyword>
<dbReference type="CDD" id="cd00130">
    <property type="entry name" value="PAS"/>
    <property type="match status" value="2"/>
</dbReference>
<dbReference type="Pfam" id="PF01590">
    <property type="entry name" value="GAF"/>
    <property type="match status" value="1"/>
</dbReference>
<organism evidence="2">
    <name type="scientific">hydrothermal vent metagenome</name>
    <dbReference type="NCBI Taxonomy" id="652676"/>
    <lineage>
        <taxon>unclassified sequences</taxon>
        <taxon>metagenomes</taxon>
        <taxon>ecological metagenomes</taxon>
    </lineage>
</organism>
<feature type="non-terminal residue" evidence="2">
    <location>
        <position position="451"/>
    </location>
</feature>
<dbReference type="Gene3D" id="3.30.450.20">
    <property type="entry name" value="PAS domain"/>
    <property type="match status" value="2"/>
</dbReference>
<sequence>MEKETPIHISYTNLLTLIINPEGQIRFVTKPLATLLGYSIAELIGSDVNILFKPKELKKLEALISSINLSENLEFQEFPALIQPKSAQNLDLNLKVVQLKNSFLNTYSYAILSDNIIYRNFVKKILDKSNHSLKELYKIANELILILDIRKKIIYINDKWRNNLGFEDMPEGGLELTTLIEEEASAAMLEALEKLDEKHSVISLFLKIKSKINNNYYYLKGYLLVEKKEGTPFIYQCIFNDITEEVRSEKVKSLYFNISDQIAENTDLQTVYKNIHNELKEVIACDNLYLALYNPDDDSSEIHFPYFIDRNSTFKSGLTRPAANGITEYSIKYGKPLSLTKQELLTLQQNNEIDILGKLPEHWLGVPLKTPNKVIGVIAIQSYSVGYGYTDADLRLLDFASSQIAMAIEMAQTREELQNKTARLNAIFDSSSHLIWSVNKELEVTSFNKNY</sequence>
<proteinExistence type="predicted"/>
<name>A0A3B0UV01_9ZZZZ</name>
<dbReference type="SUPFAM" id="SSF55781">
    <property type="entry name" value="GAF domain-like"/>
    <property type="match status" value="1"/>
</dbReference>
<dbReference type="SMART" id="SM00091">
    <property type="entry name" value="PAS"/>
    <property type="match status" value="2"/>
</dbReference>